<feature type="transmembrane region" description="Helical" evidence="2">
    <location>
        <begin position="39"/>
        <end position="59"/>
    </location>
</feature>
<evidence type="ECO:0000256" key="2">
    <source>
        <dbReference type="SAM" id="Phobius"/>
    </source>
</evidence>
<name>A0A814V0C5_9BILA</name>
<evidence type="ECO:0000313" key="3">
    <source>
        <dbReference type="EMBL" id="CAF1182535.1"/>
    </source>
</evidence>
<evidence type="ECO:0000256" key="1">
    <source>
        <dbReference type="SAM" id="MobiDB-lite"/>
    </source>
</evidence>
<feature type="transmembrane region" description="Helical" evidence="2">
    <location>
        <begin position="79"/>
        <end position="99"/>
    </location>
</feature>
<feature type="compositionally biased region" description="Basic residues" evidence="1">
    <location>
        <begin position="1"/>
        <end position="11"/>
    </location>
</feature>
<organism evidence="3 5">
    <name type="scientific">Didymodactylos carnosus</name>
    <dbReference type="NCBI Taxonomy" id="1234261"/>
    <lineage>
        <taxon>Eukaryota</taxon>
        <taxon>Metazoa</taxon>
        <taxon>Spiralia</taxon>
        <taxon>Gnathifera</taxon>
        <taxon>Rotifera</taxon>
        <taxon>Eurotatoria</taxon>
        <taxon>Bdelloidea</taxon>
        <taxon>Philodinida</taxon>
        <taxon>Philodinidae</taxon>
        <taxon>Didymodactylos</taxon>
    </lineage>
</organism>
<proteinExistence type="predicted"/>
<evidence type="ECO:0000313" key="5">
    <source>
        <dbReference type="Proteomes" id="UP000663829"/>
    </source>
</evidence>
<accession>A0A814V0C5</accession>
<keyword evidence="2" id="KW-0812">Transmembrane</keyword>
<protein>
    <submittedName>
        <fullName evidence="3">Uncharacterized protein</fullName>
    </submittedName>
</protein>
<keyword evidence="2" id="KW-1133">Transmembrane helix</keyword>
<sequence>MTKNASAKHKAEKQQEDDPVTDEQTKQVLKYSNSWKKHFPVTTVFILIILQAILTVLIFFLEIGSLRASRLPEFGSTGSGVWCSIVFLVVVLMTTFLILPPNRSRAWSSYVLIAQIVLVIFSVIVTALDGYFIDQCPLVSHIIQYEFQQEPTSTVNINLIEHDFTEFVQLEIKKYTHRKQENIIQTTNVVKAELIRKMLKGL</sequence>
<keyword evidence="2" id="KW-0472">Membrane</keyword>
<comment type="caution">
    <text evidence="3">The sequence shown here is derived from an EMBL/GenBank/DDBJ whole genome shotgun (WGS) entry which is preliminary data.</text>
</comment>
<dbReference type="Proteomes" id="UP000663829">
    <property type="component" value="Unassembled WGS sequence"/>
</dbReference>
<keyword evidence="5" id="KW-1185">Reference proteome</keyword>
<reference evidence="3" key="1">
    <citation type="submission" date="2021-02" db="EMBL/GenBank/DDBJ databases">
        <authorList>
            <person name="Nowell W R."/>
        </authorList>
    </citation>
    <scope>NUCLEOTIDE SEQUENCE</scope>
</reference>
<dbReference type="EMBL" id="CAJNOQ010007905">
    <property type="protein sequence ID" value="CAF1182535.1"/>
    <property type="molecule type" value="Genomic_DNA"/>
</dbReference>
<gene>
    <name evidence="3" type="ORF">GPM918_LOCUS22780</name>
    <name evidence="4" type="ORF">SRO942_LOCUS22780</name>
</gene>
<dbReference type="AlphaFoldDB" id="A0A814V0C5"/>
<feature type="region of interest" description="Disordered" evidence="1">
    <location>
        <begin position="1"/>
        <end position="21"/>
    </location>
</feature>
<dbReference type="EMBL" id="CAJOBC010007907">
    <property type="protein sequence ID" value="CAF3946942.1"/>
    <property type="molecule type" value="Genomic_DNA"/>
</dbReference>
<evidence type="ECO:0000313" key="4">
    <source>
        <dbReference type="EMBL" id="CAF3946942.1"/>
    </source>
</evidence>
<dbReference type="Proteomes" id="UP000681722">
    <property type="component" value="Unassembled WGS sequence"/>
</dbReference>
<feature type="transmembrane region" description="Helical" evidence="2">
    <location>
        <begin position="111"/>
        <end position="133"/>
    </location>
</feature>